<dbReference type="SMART" id="SM00060">
    <property type="entry name" value="FN3"/>
    <property type="match status" value="1"/>
</dbReference>
<dbReference type="InterPro" id="IPR019316">
    <property type="entry name" value="G8_domain"/>
</dbReference>
<dbReference type="InterPro" id="IPR036116">
    <property type="entry name" value="FN3_sf"/>
</dbReference>
<evidence type="ECO:0000259" key="4">
    <source>
        <dbReference type="PROSITE" id="PS51175"/>
    </source>
</evidence>
<name>A0A1H9RFN8_9EURY</name>
<dbReference type="STRING" id="1186196.SAMN04489841_4379"/>
<dbReference type="InterPro" id="IPR006311">
    <property type="entry name" value="TAT_signal"/>
</dbReference>
<keyword evidence="7" id="KW-1185">Reference proteome</keyword>
<dbReference type="Pfam" id="PF03422">
    <property type="entry name" value="CBM_6"/>
    <property type="match status" value="1"/>
</dbReference>
<dbReference type="PROSITE" id="PS51484">
    <property type="entry name" value="G8"/>
    <property type="match status" value="1"/>
</dbReference>
<dbReference type="InterPro" id="IPR008979">
    <property type="entry name" value="Galactose-bd-like_sf"/>
</dbReference>
<dbReference type="SMART" id="SM01225">
    <property type="entry name" value="G8"/>
    <property type="match status" value="1"/>
</dbReference>
<keyword evidence="1" id="KW-0732">Signal</keyword>
<dbReference type="SUPFAM" id="SSF49265">
    <property type="entry name" value="Fibronectin type III"/>
    <property type="match status" value="1"/>
</dbReference>
<proteinExistence type="predicted"/>
<dbReference type="InterPro" id="IPR013783">
    <property type="entry name" value="Ig-like_fold"/>
</dbReference>
<feature type="region of interest" description="Disordered" evidence="2">
    <location>
        <begin position="914"/>
        <end position="937"/>
    </location>
</feature>
<dbReference type="Gene3D" id="2.60.120.260">
    <property type="entry name" value="Galactose-binding domain-like"/>
    <property type="match status" value="1"/>
</dbReference>
<feature type="compositionally biased region" description="Polar residues" evidence="2">
    <location>
        <begin position="63"/>
        <end position="75"/>
    </location>
</feature>
<dbReference type="PROSITE" id="PS50853">
    <property type="entry name" value="FN3"/>
    <property type="match status" value="1"/>
</dbReference>
<reference evidence="7" key="1">
    <citation type="submission" date="2016-10" db="EMBL/GenBank/DDBJ databases">
        <authorList>
            <person name="Varghese N."/>
            <person name="Submissions S."/>
        </authorList>
    </citation>
    <scope>NUCLEOTIDE SEQUENCE [LARGE SCALE GENOMIC DNA]</scope>
    <source>
        <strain evidence="7">DSM 25055</strain>
    </source>
</reference>
<evidence type="ECO:0000313" key="6">
    <source>
        <dbReference type="EMBL" id="SER71447.1"/>
    </source>
</evidence>
<feature type="compositionally biased region" description="Polar residues" evidence="2">
    <location>
        <begin position="793"/>
        <end position="816"/>
    </location>
</feature>
<dbReference type="Gene3D" id="2.60.40.10">
    <property type="entry name" value="Immunoglobulins"/>
    <property type="match status" value="1"/>
</dbReference>
<feature type="region of interest" description="Disordered" evidence="2">
    <location>
        <begin position="1060"/>
        <end position="1091"/>
    </location>
</feature>
<evidence type="ECO:0000259" key="5">
    <source>
        <dbReference type="PROSITE" id="PS51484"/>
    </source>
</evidence>
<dbReference type="OrthoDB" id="289651at2157"/>
<dbReference type="PROSITE" id="PS51318">
    <property type="entry name" value="TAT"/>
    <property type="match status" value="1"/>
</dbReference>
<dbReference type="CDD" id="cd04080">
    <property type="entry name" value="CBM6_cellulase-like"/>
    <property type="match status" value="1"/>
</dbReference>
<feature type="domain" description="CBM6" evidence="4">
    <location>
        <begin position="907"/>
        <end position="1044"/>
    </location>
</feature>
<evidence type="ECO:0000259" key="3">
    <source>
        <dbReference type="PROSITE" id="PS50853"/>
    </source>
</evidence>
<dbReference type="Pfam" id="PF00041">
    <property type="entry name" value="fn3"/>
    <property type="match status" value="1"/>
</dbReference>
<feature type="domain" description="Fibronectin type-III" evidence="3">
    <location>
        <begin position="803"/>
        <end position="892"/>
    </location>
</feature>
<dbReference type="InterPro" id="IPR005084">
    <property type="entry name" value="CBM6"/>
</dbReference>
<evidence type="ECO:0000256" key="1">
    <source>
        <dbReference type="ARBA" id="ARBA00022729"/>
    </source>
</evidence>
<evidence type="ECO:0000256" key="2">
    <source>
        <dbReference type="SAM" id="MobiDB-lite"/>
    </source>
</evidence>
<organism evidence="6 7">
    <name type="scientific">Natrinema salaciae</name>
    <dbReference type="NCBI Taxonomy" id="1186196"/>
    <lineage>
        <taxon>Archaea</taxon>
        <taxon>Methanobacteriati</taxon>
        <taxon>Methanobacteriota</taxon>
        <taxon>Stenosarchaea group</taxon>
        <taxon>Halobacteria</taxon>
        <taxon>Halobacteriales</taxon>
        <taxon>Natrialbaceae</taxon>
        <taxon>Natrinema</taxon>
    </lineage>
</organism>
<dbReference type="RefSeq" id="WP_090621779.1">
    <property type="nucleotide sequence ID" value="NZ_FOFD01000007.1"/>
</dbReference>
<dbReference type="SMART" id="SM00606">
    <property type="entry name" value="CBD_IV"/>
    <property type="match status" value="1"/>
</dbReference>
<feature type="region of interest" description="Disordered" evidence="2">
    <location>
        <begin position="774"/>
        <end position="822"/>
    </location>
</feature>
<dbReference type="Pfam" id="PF10162">
    <property type="entry name" value="G8"/>
    <property type="match status" value="1"/>
</dbReference>
<dbReference type="EMBL" id="FOFD01000007">
    <property type="protein sequence ID" value="SER71447.1"/>
    <property type="molecule type" value="Genomic_DNA"/>
</dbReference>
<dbReference type="CDD" id="cd00063">
    <property type="entry name" value="FN3"/>
    <property type="match status" value="1"/>
</dbReference>
<feature type="region of interest" description="Disordered" evidence="2">
    <location>
        <begin position="62"/>
        <end position="85"/>
    </location>
</feature>
<gene>
    <name evidence="6" type="ORF">SAMN04489841_4379</name>
</gene>
<dbReference type="SUPFAM" id="SSF49785">
    <property type="entry name" value="Galactose-binding domain-like"/>
    <property type="match status" value="1"/>
</dbReference>
<protein>
    <submittedName>
        <fullName evidence="6">Fibronectin type III domain-containing protein</fullName>
    </submittedName>
</protein>
<dbReference type="GO" id="GO:0030246">
    <property type="term" value="F:carbohydrate binding"/>
    <property type="evidence" value="ECO:0007669"/>
    <property type="project" value="InterPro"/>
</dbReference>
<accession>A0A1H9RFN8</accession>
<dbReference type="InterPro" id="IPR003961">
    <property type="entry name" value="FN3_dom"/>
</dbReference>
<dbReference type="Proteomes" id="UP000199114">
    <property type="component" value="Unassembled WGS sequence"/>
</dbReference>
<dbReference type="PROSITE" id="PS51175">
    <property type="entry name" value="CBM6"/>
    <property type="match status" value="1"/>
</dbReference>
<sequence>MAEERISGDQDGQSIGKPYLSRRRLLQTTGTLAALSGLGSTAIASEHDTDDHHVADLVPASDATHSATTSGSWTDPATWDNGVPDDGARVHVPSGVTVTFDANPSARLQWVRIDGTFRAATSRTAELQVDTLITTQNSTIQLGTESDPVRPSSELTVTFIDRGPIDESWDSERKTRGLVAVGTVEVHGAAKTPHTTLAHHPTAGEAVLELEAAPTNWQAGDALVVPGVSPRENQDEEVTVASVSGSTVQLAETLEYDHVPPASDLDTYALNLDRHVRLRSESTEIKRRGHVMIMSPGSTIRYAGLYDLGRTDKSIPFSNPAYKESEIRNDGVFDLDVNDNRRARYALHYHETGPRTDVEPHDATGCVVAPRTDGNGWTGSPGWGFVNHQSYAHVHDCVSYKVFGSHFQTETGVELGSFVNNFALRSTGSGDDPDFREVVAWADHANRPLIDDYGHNGVGFWLHGPLVLNEDNVAAGQRNHGFAYWTRAIGDYVPDEVDDPAVPPAELDREIEESDIGRHRGTIPNVPAPYADDRPSEQHNVAPESAGPNVAEFAHATDTADDGTVFVDEGSIPLRDIGNTAFACGSGMEVMNHMRGAGSQMNGQTDYYGLIEDYTAWNIGRRDGESDLPDTRIYQNGDLSFEFPRGTGIGLAMRYASHLKVVNPRLIGVGEGVGITHNMRAEGLVIEDATIENWSSGIGALTDGRMEIRNPTFSNIRNYEINIQGEQILAGNPTTKLWDVDAEDEIYMNPTDDVDTDWDREYWLDDRRVYFEDAAPGDTETDPRLVGGRIEPGSSSDQAAPSTPANLSSPAHTESSLDIDWDASSDTGGTGLDHYNVYVDGALDHSVAAGTTATMVGGLSGGTTYDVHVTAADGAGNESAASNTVTVTTDDAPSSQSAYNGPHPIPGSLQAQDYDTGGEGVAYHDTTSGNTGSAYRDDDVDIEPSTEGGYNVGWIASGEWLEYTVQVESAGDYDVAARVASNSSGGGLTVDADGDAASASFGATGGWQSWTTVDVGTLSLPAGETVVRIAADASDWNLNYLTFASASSDAGTAETAIDVGGSSDTAGDGTEFRADIATNGGYTASTGDSHE</sequence>
<dbReference type="AlphaFoldDB" id="A0A1H9RFN8"/>
<feature type="compositionally biased region" description="Polar residues" evidence="2">
    <location>
        <begin position="1080"/>
        <end position="1091"/>
    </location>
</feature>
<dbReference type="InterPro" id="IPR006584">
    <property type="entry name" value="Cellulose-bd_IV"/>
</dbReference>
<feature type="domain" description="G8" evidence="5">
    <location>
        <begin position="77"/>
        <end position="199"/>
    </location>
</feature>
<evidence type="ECO:0000313" key="7">
    <source>
        <dbReference type="Proteomes" id="UP000199114"/>
    </source>
</evidence>